<name>A0A244CN59_PSEDV</name>
<dbReference type="OrthoDB" id="5140926at2"/>
<dbReference type="RefSeq" id="WP_086744526.1">
    <property type="nucleotide sequence ID" value="NZ_MWPV01000004.1"/>
</dbReference>
<feature type="domain" description="DUF2326" evidence="2">
    <location>
        <begin position="450"/>
        <end position="562"/>
    </location>
</feature>
<evidence type="ECO:0000313" key="4">
    <source>
        <dbReference type="Proteomes" id="UP000194841"/>
    </source>
</evidence>
<evidence type="ECO:0000256" key="1">
    <source>
        <dbReference type="SAM" id="Coils"/>
    </source>
</evidence>
<feature type="coiled-coil region" evidence="1">
    <location>
        <begin position="248"/>
        <end position="275"/>
    </location>
</feature>
<protein>
    <recommendedName>
        <fullName evidence="2">DUF2326 domain-containing protein</fullName>
    </recommendedName>
</protein>
<keyword evidence="4" id="KW-1185">Reference proteome</keyword>
<dbReference type="AlphaFoldDB" id="A0A244CN59"/>
<gene>
    <name evidence="3" type="ORF">B1199_12840</name>
</gene>
<dbReference type="EMBL" id="MWPV01000004">
    <property type="protein sequence ID" value="OUL57060.1"/>
    <property type="molecule type" value="Genomic_DNA"/>
</dbReference>
<evidence type="ECO:0000313" key="3">
    <source>
        <dbReference type="EMBL" id="OUL57060.1"/>
    </source>
</evidence>
<organism evidence="3 4">
    <name type="scientific">Pseudoalteromonas ulvae</name>
    <dbReference type="NCBI Taxonomy" id="107327"/>
    <lineage>
        <taxon>Bacteria</taxon>
        <taxon>Pseudomonadati</taxon>
        <taxon>Pseudomonadota</taxon>
        <taxon>Gammaproteobacteria</taxon>
        <taxon>Alteromonadales</taxon>
        <taxon>Pseudoalteromonadaceae</taxon>
        <taxon>Pseudoalteromonas</taxon>
    </lineage>
</organism>
<dbReference type="SUPFAM" id="SSF52540">
    <property type="entry name" value="P-loop containing nucleoside triphosphate hydrolases"/>
    <property type="match status" value="1"/>
</dbReference>
<comment type="caution">
    <text evidence="3">The sequence shown here is derived from an EMBL/GenBank/DDBJ whole genome shotgun (WGS) entry which is preliminary data.</text>
</comment>
<sequence length="564" mass="65034">MFLDSLIVKNGEQTIREIKFHKGINLIVDYTAPNSKKTDSGNSVGKTTVLRLIDFCLDGSAKNIYSDPEFKDSNEKIKGFLTQQNICINLNLIEDIDNSDSRRISICRNFLQRSKKIQTINGEKYSNDEFSSKLKSLIFKTVSEKPTFKQLKSKNIRDEKNKLVNTIRVLSPYDTDVAYETLHLFWFGIDINQDKDELVRKQNLENRLQARLKKESTLSQVKQTLLIVDSEIERLTVKKDNFNLNPNYESQLDELNAAKQHVNALSENISRLELRKELILESIDDLNRGFSRASAEHIKKMYEKARSLIPNLQKSFEETLEFHNNMIKEKIDFISQDLKQLDEELFADKKSLTYYLLEEERLSKELKKSGAVEELQDIISELNGFYEQKGKLTEQKSVWEKSNKELEEIEKSLVKMSNEIESKDMSIQEKIADFNKIFSKFSSKLDGVHSLLSAEPENGIYKFSISNIEGNPGTGTKKSQMASFDLAYIAFADENKIPCLHFVLQDQIENVHANQITNLFTDLVNQVNCQYVLPVLRDKLPNDIDITHLEVLSLSSKDKFFKLS</sequence>
<accession>A0A244CN59</accession>
<proteinExistence type="predicted"/>
<dbReference type="Proteomes" id="UP000194841">
    <property type="component" value="Unassembled WGS sequence"/>
</dbReference>
<dbReference type="Pfam" id="PF10088">
    <property type="entry name" value="DUF2326"/>
    <property type="match status" value="1"/>
</dbReference>
<reference evidence="3 4" key="1">
    <citation type="submission" date="2017-02" db="EMBL/GenBank/DDBJ databases">
        <title>Pseudoalteromonas ulvae TC14 Genome.</title>
        <authorList>
            <person name="Molmeret M."/>
        </authorList>
    </citation>
    <scope>NUCLEOTIDE SEQUENCE [LARGE SCALE GENOMIC DNA]</scope>
    <source>
        <strain evidence="3">TC14</strain>
    </source>
</reference>
<dbReference type="InterPro" id="IPR018760">
    <property type="entry name" value="DUF2326"/>
</dbReference>
<keyword evidence="1" id="KW-0175">Coiled coil</keyword>
<dbReference type="Gene3D" id="3.40.50.300">
    <property type="entry name" value="P-loop containing nucleotide triphosphate hydrolases"/>
    <property type="match status" value="1"/>
</dbReference>
<dbReference type="InterPro" id="IPR027417">
    <property type="entry name" value="P-loop_NTPase"/>
</dbReference>
<evidence type="ECO:0000259" key="2">
    <source>
        <dbReference type="Pfam" id="PF10088"/>
    </source>
</evidence>